<dbReference type="EMBL" id="KI517426">
    <property type="protein sequence ID" value="ESQ46188.1"/>
    <property type="molecule type" value="Genomic_DNA"/>
</dbReference>
<dbReference type="InterPro" id="IPR053192">
    <property type="entry name" value="Vacuole_Formation_Reg"/>
</dbReference>
<reference evidence="4 5" key="1">
    <citation type="journal article" date="2013" name="Front. Plant Sci.">
        <title>The Reference Genome of the Halophytic Plant Eutrema salsugineum.</title>
        <authorList>
            <person name="Yang R."/>
            <person name="Jarvis D.E."/>
            <person name="Chen H."/>
            <person name="Beilstein M.A."/>
            <person name="Grimwood J."/>
            <person name="Jenkins J."/>
            <person name="Shu S."/>
            <person name="Prochnik S."/>
            <person name="Xin M."/>
            <person name="Ma C."/>
            <person name="Schmutz J."/>
            <person name="Wing R.A."/>
            <person name="Mitchell-Olds T."/>
            <person name="Schumaker K.S."/>
            <person name="Wang X."/>
        </authorList>
    </citation>
    <scope>NUCLEOTIDE SEQUENCE [LARGE SCALE GENOMIC DNA]</scope>
</reference>
<evidence type="ECO:0000313" key="5">
    <source>
        <dbReference type="Proteomes" id="UP000030689"/>
    </source>
</evidence>
<keyword evidence="5" id="KW-1185">Reference proteome</keyword>
<dbReference type="InterPro" id="IPR004146">
    <property type="entry name" value="DC1"/>
</dbReference>
<sequence length="613" mass="70777">MSSVGVFREEEIDGRPFHIYSGESAIDSGDLALPPLQPLFLCPSLRLKVQEETIPFSEFLLNKTFPYFRTDQGFILYTTSPHFHNTDEQVQQHLLGSDSDDKICKLPVVPIFWCNNKEPDYDQFHCGACKESMLGTDYYLCLSRCGQMFHKECVESPPEIKHPSYPFLSFQLYAYPCYSQLCICCKLYLNNMMYHCPTYKLTMHPVCAMKPIPIFIDHPKSHPHPLTLFPKQASLLCDVCGLTEKSSPIYVCTRCVFVVHQSFYIYPTFCRKKVDNSCGAYNCKKCCDYFVHTRCALRSDVWDGVDLEGVPEEPEIIVEPFETIADGIILHFTHGHHLQLEISIVYDEDKFCQACILPIYEGNYYSCMDQCDFVLHEACANAPRKIHHALHPHPLTLKVSGKGKHYKDFFECDACSRVSCGFVYEVGDYSLDMRCALVSEPIDYKGHEHPLFLALDPEQERKATCQICQKQDHYLRKLNCIECDYVICFICATLPYRARYKHDKHFITFQKGKEGSDQIDWCEVCEKNLVDSSNEGFYECHDCCTTLHVHCLLGREPYMQKPGQTIMIEKNEIHILPNNTQTRPFCTFHDKERCPHKVVFVSEDEILCSYSLS</sequence>
<dbReference type="PANTHER" id="PTHR32410">
    <property type="entry name" value="CYSTEINE/HISTIDINE-RICH C1 DOMAIN FAMILY PROTEIN"/>
    <property type="match status" value="1"/>
</dbReference>
<dbReference type="PANTHER" id="PTHR32410:SF153">
    <property type="entry name" value="CHP-RICH ZINC FINGER PROTEIN-LIKE-RELATED"/>
    <property type="match status" value="1"/>
</dbReference>
<dbReference type="Pfam" id="PF22926">
    <property type="entry name" value="C1-like_CT"/>
    <property type="match status" value="1"/>
</dbReference>
<evidence type="ECO:0000256" key="1">
    <source>
        <dbReference type="ARBA" id="ARBA00022737"/>
    </source>
</evidence>
<evidence type="ECO:0008006" key="6">
    <source>
        <dbReference type="Google" id="ProtNLM"/>
    </source>
</evidence>
<protein>
    <recommendedName>
        <fullName evidence="6">Phorbol-ester/DAG-type domain-containing protein</fullName>
    </recommendedName>
</protein>
<feature type="domain" description="DC1" evidence="2">
    <location>
        <begin position="220"/>
        <end position="261"/>
    </location>
</feature>
<organism evidence="4 5">
    <name type="scientific">Eutrema salsugineum</name>
    <name type="common">Saltwater cress</name>
    <name type="synonym">Sisymbrium salsugineum</name>
    <dbReference type="NCBI Taxonomy" id="72664"/>
    <lineage>
        <taxon>Eukaryota</taxon>
        <taxon>Viridiplantae</taxon>
        <taxon>Streptophyta</taxon>
        <taxon>Embryophyta</taxon>
        <taxon>Tracheophyta</taxon>
        <taxon>Spermatophyta</taxon>
        <taxon>Magnoliopsida</taxon>
        <taxon>eudicotyledons</taxon>
        <taxon>Gunneridae</taxon>
        <taxon>Pentapetalae</taxon>
        <taxon>rosids</taxon>
        <taxon>malvids</taxon>
        <taxon>Brassicales</taxon>
        <taxon>Brassicaceae</taxon>
        <taxon>Eutremeae</taxon>
        <taxon>Eutrema</taxon>
    </lineage>
</organism>
<dbReference type="InterPro" id="IPR054483">
    <property type="entry name" value="DC1-like_CT"/>
</dbReference>
<dbReference type="Pfam" id="PF03107">
    <property type="entry name" value="C1_2"/>
    <property type="match status" value="4"/>
</dbReference>
<dbReference type="AlphaFoldDB" id="V4M1V0"/>
<evidence type="ECO:0000259" key="2">
    <source>
        <dbReference type="Pfam" id="PF03107"/>
    </source>
</evidence>
<dbReference type="eggNOG" id="ENOG502SFKZ">
    <property type="taxonomic scope" value="Eukaryota"/>
</dbReference>
<feature type="domain" description="DC1" evidence="2">
    <location>
        <begin position="332"/>
        <end position="380"/>
    </location>
</feature>
<name>V4M1V0_EUTSA</name>
<dbReference type="OMA" id="LNCIECN"/>
<accession>V4M1V0</accession>
<feature type="domain" description="DC1-like C-terminal" evidence="3">
    <location>
        <begin position="573"/>
        <end position="611"/>
    </location>
</feature>
<dbReference type="SUPFAM" id="SSF57889">
    <property type="entry name" value="Cysteine-rich domain"/>
    <property type="match status" value="4"/>
</dbReference>
<feature type="domain" description="DC1" evidence="2">
    <location>
        <begin position="446"/>
        <end position="492"/>
    </location>
</feature>
<dbReference type="KEGG" id="eus:EUTSA_v10000441mg"/>
<evidence type="ECO:0000313" key="4">
    <source>
        <dbReference type="EMBL" id="ESQ46188.1"/>
    </source>
</evidence>
<proteinExistence type="predicted"/>
<dbReference type="Gramene" id="ESQ46188">
    <property type="protein sequence ID" value="ESQ46188"/>
    <property type="gene ID" value="EUTSA_v10000441mg"/>
</dbReference>
<dbReference type="InterPro" id="IPR046349">
    <property type="entry name" value="C1-like_sf"/>
</dbReference>
<feature type="domain" description="DC1" evidence="2">
    <location>
        <begin position="501"/>
        <end position="551"/>
    </location>
</feature>
<keyword evidence="1" id="KW-0677">Repeat</keyword>
<gene>
    <name evidence="4" type="ORF">EUTSA_v10000441mg</name>
</gene>
<dbReference type="Proteomes" id="UP000030689">
    <property type="component" value="Unassembled WGS sequence"/>
</dbReference>
<evidence type="ECO:0000259" key="3">
    <source>
        <dbReference type="Pfam" id="PF22926"/>
    </source>
</evidence>